<evidence type="ECO:0000313" key="9">
    <source>
        <dbReference type="Proteomes" id="UP000498980"/>
    </source>
</evidence>
<keyword evidence="3" id="KW-0479">Metal-binding</keyword>
<evidence type="ECO:0000259" key="6">
    <source>
        <dbReference type="Pfam" id="PF00107"/>
    </source>
</evidence>
<accession>A0A7J0CEV8</accession>
<keyword evidence="9" id="KW-1185">Reference proteome</keyword>
<dbReference type="Proteomes" id="UP000498980">
    <property type="component" value="Unassembled WGS sequence"/>
</dbReference>
<dbReference type="InterPro" id="IPR013149">
    <property type="entry name" value="ADH-like_C"/>
</dbReference>
<dbReference type="InterPro" id="IPR036291">
    <property type="entry name" value="NAD(P)-bd_dom_sf"/>
</dbReference>
<evidence type="ECO:0000256" key="4">
    <source>
        <dbReference type="ARBA" id="ARBA00022833"/>
    </source>
</evidence>
<dbReference type="Proteomes" id="UP000530403">
    <property type="component" value="Unassembled WGS sequence"/>
</dbReference>
<keyword evidence="4" id="KW-0862">Zinc</keyword>
<proteinExistence type="inferred from homology"/>
<comment type="caution">
    <text evidence="7">The sequence shown here is derived from an EMBL/GenBank/DDBJ whole genome shotgun (WGS) entry which is preliminary data.</text>
</comment>
<dbReference type="GO" id="GO:0046872">
    <property type="term" value="F:metal ion binding"/>
    <property type="evidence" value="ECO:0007669"/>
    <property type="project" value="UniProtKB-KW"/>
</dbReference>
<evidence type="ECO:0000313" key="7">
    <source>
        <dbReference type="EMBL" id="GFN01033.1"/>
    </source>
</evidence>
<reference evidence="8 10" key="2">
    <citation type="submission" date="2020-07" db="EMBL/GenBank/DDBJ databases">
        <title>Sequencing the genomes of 1000 actinobacteria strains.</title>
        <authorList>
            <person name="Klenk H.-P."/>
        </authorList>
    </citation>
    <scope>NUCLEOTIDE SEQUENCE [LARGE SCALE GENOMIC DNA]</scope>
    <source>
        <strain evidence="8 10">DSM 41455</strain>
    </source>
</reference>
<comment type="cofactor">
    <cofactor evidence="1">
        <name>Zn(2+)</name>
        <dbReference type="ChEBI" id="CHEBI:29105"/>
    </cofactor>
</comment>
<evidence type="ECO:0000313" key="8">
    <source>
        <dbReference type="EMBL" id="NYE44499.1"/>
    </source>
</evidence>
<feature type="domain" description="Alcohol dehydrogenase-like C-terminal" evidence="6">
    <location>
        <begin position="15"/>
        <end position="95"/>
    </location>
</feature>
<dbReference type="EMBL" id="JACCCF010000001">
    <property type="protein sequence ID" value="NYE44499.1"/>
    <property type="molecule type" value="Genomic_DNA"/>
</dbReference>
<dbReference type="AlphaFoldDB" id="A0A7J0CEV8"/>
<keyword evidence="5" id="KW-0560">Oxidoreductase</keyword>
<reference evidence="7 9" key="1">
    <citation type="submission" date="2020-05" db="EMBL/GenBank/DDBJ databases">
        <title>Whole genome shotgun sequence of Streptomyces fulvorobeus NBRC 15897.</title>
        <authorList>
            <person name="Komaki H."/>
            <person name="Tamura T."/>
        </authorList>
    </citation>
    <scope>NUCLEOTIDE SEQUENCE [LARGE SCALE GENOMIC DNA]</scope>
    <source>
        <strain evidence="7 9">NBRC 15897</strain>
    </source>
</reference>
<comment type="similarity">
    <text evidence="2">Belongs to the zinc-containing alcohol dehydrogenase family.</text>
</comment>
<evidence type="ECO:0000256" key="3">
    <source>
        <dbReference type="ARBA" id="ARBA00022723"/>
    </source>
</evidence>
<sequence>MNAGGQRARIGPGAASRNLARHFGATGIVTERGDEGVARIKELTGGIGADSVLECVGTDQAMRQALHSARPGGHVGFVGVPHDVAVDGQELFLSHVALRAGPAPVPPLPTSSTAS</sequence>
<dbReference type="PANTHER" id="PTHR43350">
    <property type="entry name" value="NAD-DEPENDENT ALCOHOL DEHYDROGENASE"/>
    <property type="match status" value="1"/>
</dbReference>
<gene>
    <name evidence="8" type="ORF">HEB29_005510</name>
    <name evidence="7" type="ORF">Sfulv_58430</name>
</gene>
<dbReference type="Gene3D" id="3.40.50.720">
    <property type="entry name" value="NAD(P)-binding Rossmann-like Domain"/>
    <property type="match status" value="1"/>
</dbReference>
<evidence type="ECO:0000256" key="5">
    <source>
        <dbReference type="ARBA" id="ARBA00023002"/>
    </source>
</evidence>
<protein>
    <submittedName>
        <fullName evidence="8">Threonine dehydrogenase-like Zn-dependent dehydrogenase</fullName>
    </submittedName>
</protein>
<organism evidence="7 9">
    <name type="scientific">Streptomyces fulvorobeus</name>
    <dbReference type="NCBI Taxonomy" id="284028"/>
    <lineage>
        <taxon>Bacteria</taxon>
        <taxon>Bacillati</taxon>
        <taxon>Actinomycetota</taxon>
        <taxon>Actinomycetes</taxon>
        <taxon>Kitasatosporales</taxon>
        <taxon>Streptomycetaceae</taxon>
        <taxon>Streptomyces</taxon>
    </lineage>
</organism>
<dbReference type="EMBL" id="BLWC01000001">
    <property type="protein sequence ID" value="GFN01033.1"/>
    <property type="molecule type" value="Genomic_DNA"/>
</dbReference>
<evidence type="ECO:0000313" key="10">
    <source>
        <dbReference type="Proteomes" id="UP000530403"/>
    </source>
</evidence>
<dbReference type="SUPFAM" id="SSF51735">
    <property type="entry name" value="NAD(P)-binding Rossmann-fold domains"/>
    <property type="match status" value="1"/>
</dbReference>
<name>A0A7J0CEV8_9ACTN</name>
<dbReference type="Pfam" id="PF00107">
    <property type="entry name" value="ADH_zinc_N"/>
    <property type="match status" value="1"/>
</dbReference>
<dbReference type="PANTHER" id="PTHR43350:SF19">
    <property type="entry name" value="D-GULOSIDE 3-DEHYDROGENASE"/>
    <property type="match status" value="1"/>
</dbReference>
<evidence type="ECO:0000256" key="1">
    <source>
        <dbReference type="ARBA" id="ARBA00001947"/>
    </source>
</evidence>
<evidence type="ECO:0000256" key="2">
    <source>
        <dbReference type="ARBA" id="ARBA00008072"/>
    </source>
</evidence>
<dbReference type="GO" id="GO:0016491">
    <property type="term" value="F:oxidoreductase activity"/>
    <property type="evidence" value="ECO:0007669"/>
    <property type="project" value="UniProtKB-KW"/>
</dbReference>